<accession>A0A182XY81</accession>
<sequence length="200" mass="22493">MWITADAYASRCETAPDSDSVTIRNPVALRASEFRFWEFRERVMLRHSVLLLLPVVLAVLISAVPYQSNTADASVQLLQRTTRRVIFYKPERDNNETKTVNKSNIFDPPRLCKAGYQLDRHSRCRRVMVLLLTALVLHALPPATGVRVIFWRPLTDHTANNGADLNLKANILRSPNLVGSSCGNGQLTDSRGICRSTKSF</sequence>
<reference evidence="1" key="2">
    <citation type="submission" date="2020-05" db="UniProtKB">
        <authorList>
            <consortium name="EnsemblMetazoa"/>
        </authorList>
    </citation>
    <scope>IDENTIFICATION</scope>
    <source>
        <strain evidence="1">Indian</strain>
    </source>
</reference>
<evidence type="ECO:0000313" key="2">
    <source>
        <dbReference type="Proteomes" id="UP000076408"/>
    </source>
</evidence>
<name>A0A182XY81_ANOST</name>
<dbReference type="AlphaFoldDB" id="A0A182XY81"/>
<dbReference type="VEuPathDB" id="VectorBase:ASTEI01167"/>
<reference evidence="2" key="1">
    <citation type="journal article" date="2014" name="Genome Biol.">
        <title>Genome analysis of a major urban malaria vector mosquito, Anopheles stephensi.</title>
        <authorList>
            <person name="Jiang X."/>
            <person name="Peery A."/>
            <person name="Hall A.B."/>
            <person name="Sharma A."/>
            <person name="Chen X.G."/>
            <person name="Waterhouse R.M."/>
            <person name="Komissarov A."/>
            <person name="Riehle M.M."/>
            <person name="Shouche Y."/>
            <person name="Sharakhova M.V."/>
            <person name="Lawson D."/>
            <person name="Pakpour N."/>
            <person name="Arensburger P."/>
            <person name="Davidson V.L."/>
            <person name="Eiglmeier K."/>
            <person name="Emrich S."/>
            <person name="George P."/>
            <person name="Kennedy R.C."/>
            <person name="Mane S.P."/>
            <person name="Maslen G."/>
            <person name="Oringanje C."/>
            <person name="Qi Y."/>
            <person name="Settlage R."/>
            <person name="Tojo M."/>
            <person name="Tubio J.M."/>
            <person name="Unger M.F."/>
            <person name="Wang B."/>
            <person name="Vernick K.D."/>
            <person name="Ribeiro J.M."/>
            <person name="James A.A."/>
            <person name="Michel K."/>
            <person name="Riehle M.A."/>
            <person name="Luckhart S."/>
            <person name="Sharakhov I.V."/>
            <person name="Tu Z."/>
        </authorList>
    </citation>
    <scope>NUCLEOTIDE SEQUENCE [LARGE SCALE GENOMIC DNA]</scope>
    <source>
        <strain evidence="2">Indian</strain>
    </source>
</reference>
<proteinExistence type="predicted"/>
<evidence type="ECO:0000313" key="1">
    <source>
        <dbReference type="EnsemblMetazoa" id="ASTEI01167-PA"/>
    </source>
</evidence>
<keyword evidence="2" id="KW-1185">Reference proteome</keyword>
<dbReference type="Proteomes" id="UP000076408">
    <property type="component" value="Unassembled WGS sequence"/>
</dbReference>
<dbReference type="EnsemblMetazoa" id="ASTEI01167-RA">
    <property type="protein sequence ID" value="ASTEI01167-PA"/>
    <property type="gene ID" value="ASTEI01167"/>
</dbReference>
<protein>
    <submittedName>
        <fullName evidence="1">Uncharacterized protein</fullName>
    </submittedName>
</protein>
<organism evidence="1 2">
    <name type="scientific">Anopheles stephensi</name>
    <name type="common">Indo-Pakistan malaria mosquito</name>
    <dbReference type="NCBI Taxonomy" id="30069"/>
    <lineage>
        <taxon>Eukaryota</taxon>
        <taxon>Metazoa</taxon>
        <taxon>Ecdysozoa</taxon>
        <taxon>Arthropoda</taxon>
        <taxon>Hexapoda</taxon>
        <taxon>Insecta</taxon>
        <taxon>Pterygota</taxon>
        <taxon>Neoptera</taxon>
        <taxon>Endopterygota</taxon>
        <taxon>Diptera</taxon>
        <taxon>Nematocera</taxon>
        <taxon>Culicoidea</taxon>
        <taxon>Culicidae</taxon>
        <taxon>Anophelinae</taxon>
        <taxon>Anopheles</taxon>
    </lineage>
</organism>
<dbReference type="VEuPathDB" id="VectorBase:ASTE007103"/>